<evidence type="ECO:0000256" key="6">
    <source>
        <dbReference type="PIRSR" id="PIRSR003085-1"/>
    </source>
</evidence>
<keyword evidence="4" id="KW-0949">S-adenosyl-L-methionine</keyword>
<evidence type="ECO:0000313" key="9">
    <source>
        <dbReference type="Proteomes" id="UP000001522"/>
    </source>
</evidence>
<reference evidence="8 9" key="1">
    <citation type="journal article" date="2010" name="BMC Genomics">
        <title>Comparative genomics and proteomics of Helicobacter mustelae, an ulcerogenic and carcinogenic gastric pathogen.</title>
        <authorList>
            <person name="O'Toole P.W."/>
            <person name="Snelling W.J."/>
            <person name="Canchaya C."/>
            <person name="Forde B.M."/>
            <person name="Hardie K.R."/>
            <person name="Josenhans C."/>
            <person name="Graham R.L.J."/>
            <person name="McMullan G."/>
            <person name="Parkhill J."/>
            <person name="Belda E."/>
            <person name="Bentley S.D."/>
        </authorList>
    </citation>
    <scope>NUCLEOTIDE SEQUENCE [LARGE SCALE GENOMIC DNA]</scope>
    <source>
        <strain evidence="9">ATCC 43772 / LMG 18044 / NCTC 12198 / 12198</strain>
    </source>
</reference>
<dbReference type="RefSeq" id="WP_013022386.1">
    <property type="nucleotide sequence ID" value="NC_013949.1"/>
</dbReference>
<feature type="active site" evidence="6">
    <location>
        <position position="354"/>
    </location>
</feature>
<dbReference type="InterPro" id="IPR029063">
    <property type="entry name" value="SAM-dependent_MTases_sf"/>
</dbReference>
<evidence type="ECO:0000313" key="8">
    <source>
        <dbReference type="EMBL" id="CBG39286.1"/>
    </source>
</evidence>
<dbReference type="PANTHER" id="PTHR43667:SF1">
    <property type="entry name" value="CYCLOPROPANE-FATTY-ACYL-PHOSPHOLIPID SYNTHASE"/>
    <property type="match status" value="1"/>
</dbReference>
<evidence type="ECO:0000256" key="4">
    <source>
        <dbReference type="ARBA" id="ARBA00022691"/>
    </source>
</evidence>
<evidence type="ECO:0000256" key="3">
    <source>
        <dbReference type="ARBA" id="ARBA00022679"/>
    </source>
</evidence>
<dbReference type="STRING" id="679897.HMU00200"/>
<evidence type="ECO:0000256" key="2">
    <source>
        <dbReference type="ARBA" id="ARBA00022603"/>
    </source>
</evidence>
<sequence>MFQKFLIKQVLKKWNFGRYVIEFWDGEQVKIGEGEPDFKITLKKPFGLNAFSQDLSLFFGEAYMDGNIEIEGDFDAISYVMYQFNNHHHLNKHKHITSKIHTKQESKNIKSHYDLGNDFYKLWLDPTKSYSCAYFKNPTDDLHQAQINKIEHTLKKLDLKKGEKLLEIGCGWGWLSIMAAQKYGVEVVGITLSEEQHKEATQRVKDCGLEDKVTIMLKNYQDLEMENYFDKAVSIGMFEHVGRANFPLYFSKVKQCLKPSGSFLLHTILASFEGETNAWIDKYIFPGGYLPSLRELISIASEFDFHLLLAESLRLHYAKTLDIWRENFEKEIEEVRKMYDERFIRMWRLYLKSCASAFRVGSADIFQFLLTKGVDNNIAMTHARIYQD</sequence>
<dbReference type="SUPFAM" id="SSF53335">
    <property type="entry name" value="S-adenosyl-L-methionine-dependent methyltransferases"/>
    <property type="match status" value="1"/>
</dbReference>
<dbReference type="CDD" id="cd02440">
    <property type="entry name" value="AdoMet_MTases"/>
    <property type="match status" value="1"/>
</dbReference>
<keyword evidence="5" id="KW-0443">Lipid metabolism</keyword>
<evidence type="ECO:0000256" key="5">
    <source>
        <dbReference type="ARBA" id="ARBA00023098"/>
    </source>
</evidence>
<proteinExistence type="inferred from homology"/>
<dbReference type="eggNOG" id="COG2230">
    <property type="taxonomic scope" value="Bacteria"/>
</dbReference>
<dbReference type="HOGENOM" id="CLU_026434_6_2_7"/>
<organism evidence="8 9">
    <name type="scientific">Helicobacter mustelae (strain ATCC 43772 / CCUG 25715 / CIP 103759 / LMG 18044 / NCTC 12198 / R85-136P)</name>
    <name type="common">Campylobacter mustelae</name>
    <dbReference type="NCBI Taxonomy" id="679897"/>
    <lineage>
        <taxon>Bacteria</taxon>
        <taxon>Pseudomonadati</taxon>
        <taxon>Campylobacterota</taxon>
        <taxon>Epsilonproteobacteria</taxon>
        <taxon>Campylobacterales</taxon>
        <taxon>Helicobacteraceae</taxon>
        <taxon>Helicobacter</taxon>
    </lineage>
</organism>
<dbReference type="InterPro" id="IPR057206">
    <property type="entry name" value="DUF7884"/>
</dbReference>
<dbReference type="EMBL" id="FN555004">
    <property type="protein sequence ID" value="CBG39286.1"/>
    <property type="molecule type" value="Genomic_DNA"/>
</dbReference>
<dbReference type="PIRSF" id="PIRSF003085">
    <property type="entry name" value="CMAS"/>
    <property type="match status" value="1"/>
</dbReference>
<dbReference type="PANTHER" id="PTHR43667">
    <property type="entry name" value="CYCLOPROPANE-FATTY-ACYL-PHOSPHOLIPID SYNTHASE"/>
    <property type="match status" value="1"/>
</dbReference>
<dbReference type="KEGG" id="hms:HMU00200"/>
<dbReference type="AlphaFoldDB" id="D3UFL5"/>
<accession>D3UFL5</accession>
<dbReference type="GO" id="GO:0008825">
    <property type="term" value="F:cyclopropane-fatty-acyl-phospholipid synthase activity"/>
    <property type="evidence" value="ECO:0007669"/>
    <property type="project" value="UniProtKB-EC"/>
</dbReference>
<dbReference type="Gene3D" id="3.40.50.150">
    <property type="entry name" value="Vaccinia Virus protein VP39"/>
    <property type="match status" value="1"/>
</dbReference>
<dbReference type="InterPro" id="IPR050723">
    <property type="entry name" value="CFA/CMAS"/>
</dbReference>
<dbReference type="Proteomes" id="UP000001522">
    <property type="component" value="Chromosome"/>
</dbReference>
<dbReference type="Pfam" id="PF25371">
    <property type="entry name" value="DUF7884"/>
    <property type="match status" value="1"/>
</dbReference>
<feature type="domain" description="DUF7884" evidence="7">
    <location>
        <begin position="7"/>
        <end position="86"/>
    </location>
</feature>
<evidence type="ECO:0000256" key="1">
    <source>
        <dbReference type="ARBA" id="ARBA00010815"/>
    </source>
</evidence>
<dbReference type="EC" id="2.1.1.79" evidence="8"/>
<name>D3UFL5_HELM1</name>
<comment type="similarity">
    <text evidence="1">Belongs to the CFA/CMAS family.</text>
</comment>
<dbReference type="Pfam" id="PF02353">
    <property type="entry name" value="CMAS"/>
    <property type="match status" value="1"/>
</dbReference>
<gene>
    <name evidence="8" type="primary">cfa</name>
    <name evidence="8" type="ordered locus">HMU00200</name>
</gene>
<evidence type="ECO:0000259" key="7">
    <source>
        <dbReference type="Pfam" id="PF25371"/>
    </source>
</evidence>
<dbReference type="InterPro" id="IPR003333">
    <property type="entry name" value="CMAS"/>
</dbReference>
<dbReference type="GO" id="GO:0008610">
    <property type="term" value="P:lipid biosynthetic process"/>
    <property type="evidence" value="ECO:0007669"/>
    <property type="project" value="InterPro"/>
</dbReference>
<keyword evidence="2 8" id="KW-0489">Methyltransferase</keyword>
<protein>
    <submittedName>
        <fullName evidence="8">Putative cyclopropane-fatty-acyl-phospholipid synthase</fullName>
        <ecNumber evidence="8">2.1.1.79</ecNumber>
    </submittedName>
</protein>
<keyword evidence="3 8" id="KW-0808">Transferase</keyword>
<keyword evidence="9" id="KW-1185">Reference proteome</keyword>
<dbReference type="GO" id="GO:0032259">
    <property type="term" value="P:methylation"/>
    <property type="evidence" value="ECO:0007669"/>
    <property type="project" value="UniProtKB-KW"/>
</dbReference>